<dbReference type="Proteomes" id="UP001165685">
    <property type="component" value="Unassembled WGS sequence"/>
</dbReference>
<dbReference type="EMBL" id="JAQFWP010000045">
    <property type="protein sequence ID" value="MDA2807039.1"/>
    <property type="molecule type" value="Genomic_DNA"/>
</dbReference>
<feature type="compositionally biased region" description="Basic and acidic residues" evidence="1">
    <location>
        <begin position="357"/>
        <end position="382"/>
    </location>
</feature>
<feature type="compositionally biased region" description="Low complexity" evidence="1">
    <location>
        <begin position="473"/>
        <end position="487"/>
    </location>
</feature>
<keyword evidence="2" id="KW-1133">Transmembrane helix</keyword>
<gene>
    <name evidence="3" type="ORF">O4U47_21215</name>
</gene>
<feature type="compositionally biased region" description="Acidic residues" evidence="1">
    <location>
        <begin position="313"/>
        <end position="324"/>
    </location>
</feature>
<feature type="compositionally biased region" description="Low complexity" evidence="1">
    <location>
        <begin position="192"/>
        <end position="216"/>
    </location>
</feature>
<comment type="caution">
    <text evidence="3">The sequence shown here is derived from an EMBL/GenBank/DDBJ whole genome shotgun (WGS) entry which is preliminary data.</text>
</comment>
<reference evidence="3" key="1">
    <citation type="submission" date="2023-01" db="EMBL/GenBank/DDBJ databases">
        <title>Draft genome sequence of Nocardiopsis sp. LSu2-4 isolated from halophytes.</title>
        <authorList>
            <person name="Duangmal K."/>
            <person name="Chantavorakit T."/>
        </authorList>
    </citation>
    <scope>NUCLEOTIDE SEQUENCE</scope>
    <source>
        <strain evidence="3">LSu2-4</strain>
    </source>
</reference>
<feature type="compositionally biased region" description="Low complexity" evidence="1">
    <location>
        <begin position="337"/>
        <end position="352"/>
    </location>
</feature>
<proteinExistence type="predicted"/>
<feature type="compositionally biased region" description="Basic and acidic residues" evidence="1">
    <location>
        <begin position="177"/>
        <end position="187"/>
    </location>
</feature>
<feature type="transmembrane region" description="Helical" evidence="2">
    <location>
        <begin position="75"/>
        <end position="96"/>
    </location>
</feature>
<feature type="compositionally biased region" description="Pro residues" evidence="1">
    <location>
        <begin position="494"/>
        <end position="503"/>
    </location>
</feature>
<accession>A0ABT4TQS1</accession>
<sequence>MAVKSSSSPASPARRRPGARPATGGPQGPRGPRTAAVLLTAAGVLLIAACAVVLSYSGIYQLALQGNVPADRAHLYPGVFTLLLLLAFWASFLLRAAPRPQRLQVDGLILLLITAAAGASALSASEQRPSDALAVVLAAVAPWLALLVAFVLFIRVWRYLNGELPDRRARRRPHPAAADEREGPRDGDGEEPPAGALSASASADGPEDAGAAGAAGEEPEEEKPPAPTLLWPRAGSRRTASAESAPLASNDEDTDPVSPVRVLRTSDLPDRADDGGDGEGGEEEEPGAEDAPGPEDADPAEEPAALREVPAPDAEDDAVGDDALEDGKDKDGEGGDEAAPSSAPSAITSPTVPLRPLSDDRDADGAEAAGEDRPELPRRDPESGNPIKRAAEEAPSIDGPTAPAPLPGGGRSAETSGDDDGFMDSLPADDPTSDEADGGEAFPPPDADTRVYGTPPGAEPMPKRPMVLKPRRAPMAEFPAPAEEPPASRVRSGPTPPDAPEDS</sequence>
<feature type="transmembrane region" description="Helical" evidence="2">
    <location>
        <begin position="36"/>
        <end position="63"/>
    </location>
</feature>
<evidence type="ECO:0000256" key="1">
    <source>
        <dbReference type="SAM" id="MobiDB-lite"/>
    </source>
</evidence>
<feature type="compositionally biased region" description="Acidic residues" evidence="1">
    <location>
        <begin position="275"/>
        <end position="301"/>
    </location>
</feature>
<evidence type="ECO:0000313" key="4">
    <source>
        <dbReference type="Proteomes" id="UP001165685"/>
    </source>
</evidence>
<organism evidence="3 4">
    <name type="scientific">Nocardiopsis suaedae</name>
    <dbReference type="NCBI Taxonomy" id="3018444"/>
    <lineage>
        <taxon>Bacteria</taxon>
        <taxon>Bacillati</taxon>
        <taxon>Actinomycetota</taxon>
        <taxon>Actinomycetes</taxon>
        <taxon>Streptosporangiales</taxon>
        <taxon>Nocardiopsidaceae</taxon>
        <taxon>Nocardiopsis</taxon>
    </lineage>
</organism>
<dbReference type="Pfam" id="PF10935">
    <property type="entry name" value="DUF2637"/>
    <property type="match status" value="1"/>
</dbReference>
<dbReference type="InterPro" id="IPR021235">
    <property type="entry name" value="DUF2637"/>
</dbReference>
<feature type="compositionally biased region" description="Low complexity" evidence="1">
    <location>
        <begin position="1"/>
        <end position="12"/>
    </location>
</feature>
<feature type="compositionally biased region" description="Low complexity" evidence="1">
    <location>
        <begin position="19"/>
        <end position="31"/>
    </location>
</feature>
<keyword evidence="2" id="KW-0472">Membrane</keyword>
<feature type="region of interest" description="Disordered" evidence="1">
    <location>
        <begin position="168"/>
        <end position="503"/>
    </location>
</feature>
<dbReference type="RefSeq" id="WP_270679668.1">
    <property type="nucleotide sequence ID" value="NZ_JAQFWP010000045.1"/>
</dbReference>
<feature type="region of interest" description="Disordered" evidence="1">
    <location>
        <begin position="1"/>
        <end position="31"/>
    </location>
</feature>
<name>A0ABT4TQS1_9ACTN</name>
<feature type="transmembrane region" description="Helical" evidence="2">
    <location>
        <begin position="132"/>
        <end position="157"/>
    </location>
</feature>
<keyword evidence="4" id="KW-1185">Reference proteome</keyword>
<protein>
    <submittedName>
        <fullName evidence="3">DUF2637 domain-containing protein</fullName>
    </submittedName>
</protein>
<evidence type="ECO:0000313" key="3">
    <source>
        <dbReference type="EMBL" id="MDA2807039.1"/>
    </source>
</evidence>
<keyword evidence="2" id="KW-0812">Transmembrane</keyword>
<feature type="transmembrane region" description="Helical" evidence="2">
    <location>
        <begin position="108"/>
        <end position="126"/>
    </location>
</feature>
<evidence type="ECO:0000256" key="2">
    <source>
        <dbReference type="SAM" id="Phobius"/>
    </source>
</evidence>